<protein>
    <submittedName>
        <fullName evidence="2">Uncharacterized protein</fullName>
    </submittedName>
</protein>
<proteinExistence type="predicted"/>
<dbReference type="EMBL" id="BMIJ01000006">
    <property type="protein sequence ID" value="GGC01914.1"/>
    <property type="molecule type" value="Genomic_DNA"/>
</dbReference>
<name>A0ABQ1KMU1_9GAMM</name>
<accession>A0ABQ1KMU1</accession>
<comment type="caution">
    <text evidence="2">The sequence shown here is derived from an EMBL/GenBank/DDBJ whole genome shotgun (WGS) entry which is preliminary data.</text>
</comment>
<evidence type="ECO:0000313" key="3">
    <source>
        <dbReference type="Proteomes" id="UP000629025"/>
    </source>
</evidence>
<organism evidence="2 3">
    <name type="scientific">Marinobacterium zhoushanense</name>
    <dbReference type="NCBI Taxonomy" id="1679163"/>
    <lineage>
        <taxon>Bacteria</taxon>
        <taxon>Pseudomonadati</taxon>
        <taxon>Pseudomonadota</taxon>
        <taxon>Gammaproteobacteria</taxon>
        <taxon>Oceanospirillales</taxon>
        <taxon>Oceanospirillaceae</taxon>
        <taxon>Marinobacterium</taxon>
    </lineage>
</organism>
<evidence type="ECO:0000256" key="1">
    <source>
        <dbReference type="SAM" id="MobiDB-lite"/>
    </source>
</evidence>
<feature type="region of interest" description="Disordered" evidence="1">
    <location>
        <begin position="30"/>
        <end position="68"/>
    </location>
</feature>
<reference evidence="3" key="1">
    <citation type="journal article" date="2019" name="Int. J. Syst. Evol. Microbiol.">
        <title>The Global Catalogue of Microorganisms (GCM) 10K type strain sequencing project: providing services to taxonomists for standard genome sequencing and annotation.</title>
        <authorList>
            <consortium name="The Broad Institute Genomics Platform"/>
            <consortium name="The Broad Institute Genome Sequencing Center for Infectious Disease"/>
            <person name="Wu L."/>
            <person name="Ma J."/>
        </authorList>
    </citation>
    <scope>NUCLEOTIDE SEQUENCE [LARGE SCALE GENOMIC DNA]</scope>
    <source>
        <strain evidence="3">CGMCC 1.15341</strain>
    </source>
</reference>
<dbReference type="Proteomes" id="UP000629025">
    <property type="component" value="Unassembled WGS sequence"/>
</dbReference>
<sequence>MRYQLEGSSVAPVRGGSAIGQYGDDAGAWRGDKIPQDAGAGNAKGHFSRAASGLGRKGQVDLPDTPASPFSCTRATEEYLTGFSALLLPGPRIYLTMNTDNFECEATWLPWEPNR</sequence>
<gene>
    <name evidence="2" type="ORF">GCM10011352_30080</name>
</gene>
<keyword evidence="3" id="KW-1185">Reference proteome</keyword>
<evidence type="ECO:0000313" key="2">
    <source>
        <dbReference type="EMBL" id="GGC01914.1"/>
    </source>
</evidence>